<dbReference type="EMBL" id="PUGF01000007">
    <property type="protein sequence ID" value="PRC93492.1"/>
    <property type="molecule type" value="Genomic_DNA"/>
</dbReference>
<dbReference type="Gene3D" id="3.40.630.30">
    <property type="match status" value="1"/>
</dbReference>
<gene>
    <name evidence="2" type="ORF">S2091_1879</name>
</gene>
<sequence>MTDADNLIGLHIRQAQITEADDLTRLAMESKAHWNYTAEQLALWRSELTVPHEVIAAGRAYVGEIDHTLAAMMVLSPAAMTWKLNYFFVGPAWMNRGIGKTMFQFAIEMARKQGARAVSIDADPNAEPFYLLCGAIRSHTINAPIAEDSNRIRPQMLFAIPTKKAGLPD</sequence>
<dbReference type="InterPro" id="IPR016181">
    <property type="entry name" value="Acyl_CoA_acyltransferase"/>
</dbReference>
<dbReference type="Pfam" id="PF00583">
    <property type="entry name" value="Acetyltransf_1"/>
    <property type="match status" value="1"/>
</dbReference>
<comment type="caution">
    <text evidence="2">The sequence shown here is derived from an EMBL/GenBank/DDBJ whole genome shotgun (WGS) entry which is preliminary data.</text>
</comment>
<proteinExistence type="predicted"/>
<accession>A0A2S9H0I3</accession>
<reference evidence="2 3" key="1">
    <citation type="submission" date="2018-02" db="EMBL/GenBank/DDBJ databases">
        <title>Solimicrobium silvestre gen. nov., sp. nov., isolated from alpine forest soil.</title>
        <authorList>
            <person name="Margesin R."/>
            <person name="Albuquerque L."/>
            <person name="Zhang D.-C."/>
            <person name="Froufe H.J.C."/>
            <person name="Severino R."/>
            <person name="Roxo I."/>
            <person name="Egas C."/>
            <person name="Da Costa M.S."/>
        </authorList>
    </citation>
    <scope>NUCLEOTIDE SEQUENCE [LARGE SCALE GENOMIC DNA]</scope>
    <source>
        <strain evidence="2 3">S20-91</strain>
    </source>
</reference>
<name>A0A2S9H0I3_9BURK</name>
<dbReference type="PROSITE" id="PS51186">
    <property type="entry name" value="GNAT"/>
    <property type="match status" value="1"/>
</dbReference>
<evidence type="ECO:0000259" key="1">
    <source>
        <dbReference type="PROSITE" id="PS51186"/>
    </source>
</evidence>
<dbReference type="SUPFAM" id="SSF55729">
    <property type="entry name" value="Acyl-CoA N-acyltransferases (Nat)"/>
    <property type="match status" value="1"/>
</dbReference>
<dbReference type="Proteomes" id="UP000237839">
    <property type="component" value="Unassembled WGS sequence"/>
</dbReference>
<evidence type="ECO:0000313" key="2">
    <source>
        <dbReference type="EMBL" id="PRC93492.1"/>
    </source>
</evidence>
<evidence type="ECO:0000313" key="3">
    <source>
        <dbReference type="Proteomes" id="UP000237839"/>
    </source>
</evidence>
<dbReference type="CDD" id="cd04301">
    <property type="entry name" value="NAT_SF"/>
    <property type="match status" value="1"/>
</dbReference>
<feature type="domain" description="N-acetyltransferase" evidence="1">
    <location>
        <begin position="10"/>
        <end position="161"/>
    </location>
</feature>
<organism evidence="2 3">
    <name type="scientific">Solimicrobium silvestre</name>
    <dbReference type="NCBI Taxonomy" id="2099400"/>
    <lineage>
        <taxon>Bacteria</taxon>
        <taxon>Pseudomonadati</taxon>
        <taxon>Pseudomonadota</taxon>
        <taxon>Betaproteobacteria</taxon>
        <taxon>Burkholderiales</taxon>
        <taxon>Oxalobacteraceae</taxon>
        <taxon>Solimicrobium</taxon>
    </lineage>
</organism>
<keyword evidence="3" id="KW-1185">Reference proteome</keyword>
<dbReference type="RefSeq" id="WP_105531537.1">
    <property type="nucleotide sequence ID" value="NZ_PUGF01000007.1"/>
</dbReference>
<dbReference type="InterPro" id="IPR000182">
    <property type="entry name" value="GNAT_dom"/>
</dbReference>
<protein>
    <submittedName>
        <fullName evidence="2">Acetyltransferase (GNAT) domain</fullName>
    </submittedName>
</protein>
<dbReference type="GO" id="GO:0016747">
    <property type="term" value="F:acyltransferase activity, transferring groups other than amino-acyl groups"/>
    <property type="evidence" value="ECO:0007669"/>
    <property type="project" value="InterPro"/>
</dbReference>
<dbReference type="AlphaFoldDB" id="A0A2S9H0I3"/>
<keyword evidence="2" id="KW-0808">Transferase</keyword>
<dbReference type="OrthoDB" id="9806849at2"/>